<evidence type="ECO:0000256" key="11">
    <source>
        <dbReference type="ARBA" id="ARBA00023180"/>
    </source>
</evidence>
<dbReference type="eggNOG" id="KOG1219">
    <property type="taxonomic scope" value="Eukaryota"/>
</dbReference>
<reference evidence="14 15" key="1">
    <citation type="journal article" date="2007" name="Science">
        <title>Sea anemone genome reveals ancestral eumetazoan gene repertoire and genomic organization.</title>
        <authorList>
            <person name="Putnam N.H."/>
            <person name="Srivastava M."/>
            <person name="Hellsten U."/>
            <person name="Dirks B."/>
            <person name="Chapman J."/>
            <person name="Salamov A."/>
            <person name="Terry A."/>
            <person name="Shapiro H."/>
            <person name="Lindquist E."/>
            <person name="Kapitonov V.V."/>
            <person name="Jurka J."/>
            <person name="Genikhovich G."/>
            <person name="Grigoriev I.V."/>
            <person name="Lucas S.M."/>
            <person name="Steele R.E."/>
            <person name="Finnerty J.R."/>
            <person name="Technau U."/>
            <person name="Martindale M.Q."/>
            <person name="Rokhsar D.S."/>
        </authorList>
    </citation>
    <scope>NUCLEOTIDE SEQUENCE [LARGE SCALE GENOMIC DNA]</scope>
    <source>
        <strain evidence="15">CH2 X CH6</strain>
    </source>
</reference>
<dbReference type="Pfam" id="PF00028">
    <property type="entry name" value="Cadherin"/>
    <property type="match status" value="7"/>
</dbReference>
<evidence type="ECO:0000256" key="4">
    <source>
        <dbReference type="ARBA" id="ARBA00022729"/>
    </source>
</evidence>
<feature type="domain" description="Cadherin" evidence="13">
    <location>
        <begin position="409"/>
        <end position="480"/>
    </location>
</feature>
<feature type="domain" description="Cadherin" evidence="13">
    <location>
        <begin position="889"/>
        <end position="997"/>
    </location>
</feature>
<keyword evidence="3" id="KW-0812">Transmembrane</keyword>
<evidence type="ECO:0000256" key="2">
    <source>
        <dbReference type="ARBA" id="ARBA00022536"/>
    </source>
</evidence>
<evidence type="ECO:0000313" key="15">
    <source>
        <dbReference type="Proteomes" id="UP000001593"/>
    </source>
</evidence>
<keyword evidence="6 12" id="KW-0106">Calcium</keyword>
<dbReference type="Gene3D" id="2.60.40.60">
    <property type="entry name" value="Cadherins"/>
    <property type="match status" value="9"/>
</dbReference>
<name>A7T2Z2_NEMVE</name>
<dbReference type="InterPro" id="IPR020894">
    <property type="entry name" value="Cadherin_CS"/>
</dbReference>
<keyword evidence="4" id="KW-0732">Signal</keyword>
<dbReference type="GO" id="GO:0005886">
    <property type="term" value="C:plasma membrane"/>
    <property type="evidence" value="ECO:0007669"/>
    <property type="project" value="UniProtKB-SubCell"/>
</dbReference>
<feature type="domain" description="Cadherin" evidence="13">
    <location>
        <begin position="279"/>
        <end position="391"/>
    </location>
</feature>
<evidence type="ECO:0000256" key="6">
    <source>
        <dbReference type="ARBA" id="ARBA00022837"/>
    </source>
</evidence>
<evidence type="ECO:0000256" key="7">
    <source>
        <dbReference type="ARBA" id="ARBA00022889"/>
    </source>
</evidence>
<feature type="domain" description="Cadherin" evidence="13">
    <location>
        <begin position="180"/>
        <end position="302"/>
    </location>
</feature>
<dbReference type="InParanoid" id="A7T2Z2"/>
<keyword evidence="15" id="KW-1185">Reference proteome</keyword>
<protein>
    <recommendedName>
        <fullName evidence="13">Cadherin domain-containing protein</fullName>
    </recommendedName>
</protein>
<dbReference type="CDD" id="cd11304">
    <property type="entry name" value="Cadherin_repeat"/>
    <property type="match status" value="7"/>
</dbReference>
<keyword evidence="2" id="KW-0245">EGF-like domain</keyword>
<keyword evidence="9" id="KW-0472">Membrane</keyword>
<keyword evidence="10" id="KW-1015">Disulfide bond</keyword>
<dbReference type="PhylomeDB" id="A7T2Z2"/>
<evidence type="ECO:0000256" key="10">
    <source>
        <dbReference type="ARBA" id="ARBA00023157"/>
    </source>
</evidence>
<dbReference type="Proteomes" id="UP000001593">
    <property type="component" value="Unassembled WGS sequence"/>
</dbReference>
<dbReference type="PANTHER" id="PTHR24026:SF126">
    <property type="entry name" value="PROTOCADHERIN FAT 4"/>
    <property type="match status" value="1"/>
</dbReference>
<dbReference type="GO" id="GO:0007163">
    <property type="term" value="P:establishment or maintenance of cell polarity"/>
    <property type="evidence" value="ECO:0007669"/>
    <property type="project" value="UniProtKB-ARBA"/>
</dbReference>
<dbReference type="AlphaFoldDB" id="A7T2Z2"/>
<dbReference type="FunFam" id="2.60.40.60:FF:000181">
    <property type="entry name" value="Predicted protein"/>
    <property type="match status" value="1"/>
</dbReference>
<evidence type="ECO:0000256" key="1">
    <source>
        <dbReference type="ARBA" id="ARBA00004370"/>
    </source>
</evidence>
<organism evidence="14 15">
    <name type="scientific">Nematostella vectensis</name>
    <name type="common">Starlet sea anemone</name>
    <dbReference type="NCBI Taxonomy" id="45351"/>
    <lineage>
        <taxon>Eukaryota</taxon>
        <taxon>Metazoa</taxon>
        <taxon>Cnidaria</taxon>
        <taxon>Anthozoa</taxon>
        <taxon>Hexacorallia</taxon>
        <taxon>Actiniaria</taxon>
        <taxon>Edwardsiidae</taxon>
        <taxon>Nematostella</taxon>
    </lineage>
</organism>
<feature type="domain" description="Cadherin" evidence="13">
    <location>
        <begin position="712"/>
        <end position="783"/>
    </location>
</feature>
<evidence type="ECO:0000256" key="3">
    <source>
        <dbReference type="ARBA" id="ARBA00022692"/>
    </source>
</evidence>
<dbReference type="HOGENOM" id="CLU_347041_0_0_1"/>
<dbReference type="InterPro" id="IPR002126">
    <property type="entry name" value="Cadherin-like_dom"/>
</dbReference>
<dbReference type="SUPFAM" id="SSF49313">
    <property type="entry name" value="Cadherin-like"/>
    <property type="match status" value="9"/>
</dbReference>
<feature type="domain" description="Cadherin" evidence="13">
    <location>
        <begin position="784"/>
        <end position="888"/>
    </location>
</feature>
<dbReference type="GO" id="GO:0007156">
    <property type="term" value="P:homophilic cell adhesion via plasma membrane adhesion molecules"/>
    <property type="evidence" value="ECO:0007669"/>
    <property type="project" value="InterPro"/>
</dbReference>
<dbReference type="InterPro" id="IPR015919">
    <property type="entry name" value="Cadherin-like_sf"/>
</dbReference>
<dbReference type="FunFam" id="2.60.40.60:FF:000020">
    <property type="entry name" value="Dachsous cadherin-related 1b"/>
    <property type="match status" value="2"/>
</dbReference>
<keyword evidence="7" id="KW-0130">Cell adhesion</keyword>
<gene>
    <name evidence="14" type="ORF">NEMVEDRAFT_v1g221587</name>
</gene>
<evidence type="ECO:0000256" key="8">
    <source>
        <dbReference type="ARBA" id="ARBA00022989"/>
    </source>
</evidence>
<evidence type="ECO:0000256" key="9">
    <source>
        <dbReference type="ARBA" id="ARBA00023136"/>
    </source>
</evidence>
<dbReference type="SMART" id="SM00112">
    <property type="entry name" value="CA"/>
    <property type="match status" value="9"/>
</dbReference>
<dbReference type="PANTHER" id="PTHR24026">
    <property type="entry name" value="FAT ATYPICAL CADHERIN-RELATED"/>
    <property type="match status" value="1"/>
</dbReference>
<comment type="subcellular location">
    <subcellularLocation>
        <location evidence="1">Membrane</location>
    </subcellularLocation>
</comment>
<evidence type="ECO:0000256" key="12">
    <source>
        <dbReference type="PROSITE-ProRule" id="PRU00043"/>
    </source>
</evidence>
<dbReference type="FunFam" id="2.60.40.60:FF:000013">
    <property type="entry name" value="Cadherin EGF LAG seven-pass G-type receptor"/>
    <property type="match status" value="3"/>
</dbReference>
<dbReference type="EMBL" id="DS470357">
    <property type="protein sequence ID" value="EDO29673.1"/>
    <property type="molecule type" value="Genomic_DNA"/>
</dbReference>
<keyword evidence="5" id="KW-0677">Repeat</keyword>
<dbReference type="FunFam" id="2.60.40.60:FF:000116">
    <property type="entry name" value="Dachsous cadherin-related 2"/>
    <property type="match status" value="1"/>
</dbReference>
<accession>A7T2Z2</accession>
<evidence type="ECO:0000313" key="14">
    <source>
        <dbReference type="EMBL" id="EDO29673.1"/>
    </source>
</evidence>
<dbReference type="PROSITE" id="PS50268">
    <property type="entry name" value="CADHERIN_2"/>
    <property type="match status" value="9"/>
</dbReference>
<keyword evidence="8" id="KW-1133">Transmembrane helix</keyword>
<dbReference type="STRING" id="45351.A7T2Z2"/>
<dbReference type="PROSITE" id="PS00232">
    <property type="entry name" value="CADHERIN_1"/>
    <property type="match status" value="3"/>
</dbReference>
<sequence>MCTCKTLWYPCPWMDGRISSQPSLQPGDTQGVLSLEWQLLQMTERRSELDLECSPFLNFKNEKVNPNMKSYMKRARPLFDPPYWTTVLPEVNTTAVSATDGDAGANSALTYSIAAGNEEGFFSINNKTGAISVAKQLDRETRDQYTLTVMAQDGGEPPLNSTTAVAIQVGDANDNPPVIQDAVIQVSLSETAAIDTPVATVIASDKDIGANGRLMYSIENGAHGHFQIKDSSSGAISLAGMLSYNQRNNYIVVVNVTDGGSPALKSRAMVVIDVTPKPRNLTYDVSVLEGEANTAAIDTPVATVIASDKDIGANGRLMYSIESGAHGHFQIKDSSSGAISLAGMLSYNQRNNYIVVVNVTDGGSPALKSRAMVVIDVTPKPRNLTYDVSVLEGEANVQVMDLKPAESHFNVSGGNFTFFDSSGSMFSINGTNLRVGSTPLDRETAAQHVLDISLTEGGTIKGFVKVTVNVLDINDETPLFQSPSFNVSVNEIERLGTVFLTVSATDGDAGSNSALTYSIAAGNEEGFFSINNKTGAISVAKQLDRETRDQYTLTVMAQDGGEPPLNSTTAVAIQVGDANDNPPVIQDAVIQVSLSETAAIDTPVATVIASDKDIGANGRLMYSIESGAHGHFQIKDSSSGAISLAGMLSYNQRNNYIVVVNVTDGGSPALKSRAMVVIDVTPKPRNLTYDVSVLEGEANVQVMDLKPAESHFNVSGGNFTFFDSSGSMFSINGTNLRVGSTPLDRETAAQHVLDISLTEGGTIKGFVKVTVNVLDINDETPLFQSPSFNVSVNEIERLGTVFLTVSATDGDAGSNSALTYSIAAGNEEGFFSINNKTGAISVAKQLDRETRDQYTLTVMAQDGGEPPLNSTTAVAIQVGDANDNPPVIQDAVIQVSLSETAAIDTPVATVIASDKDIGANGRLMYSIESGAHGHFQIKDSSSGAISLAGMLSYNQRNNYIVVVNVTDGGSPALKSRAMVVIDVTPKPRNLTYDVSVLEGEANVQVMDLKVTV</sequence>
<dbReference type="OMA" id="WVTINAT"/>
<evidence type="ECO:0000256" key="5">
    <source>
        <dbReference type="ARBA" id="ARBA00022737"/>
    </source>
</evidence>
<evidence type="ECO:0000259" key="13">
    <source>
        <dbReference type="PROSITE" id="PS50268"/>
    </source>
</evidence>
<feature type="domain" description="Cadherin" evidence="13">
    <location>
        <begin position="91"/>
        <end position="179"/>
    </location>
</feature>
<proteinExistence type="predicted"/>
<dbReference type="GO" id="GO:0005509">
    <property type="term" value="F:calcium ion binding"/>
    <property type="evidence" value="ECO:0007669"/>
    <property type="project" value="UniProtKB-UniRule"/>
</dbReference>
<feature type="domain" description="Cadherin" evidence="13">
    <location>
        <begin position="586"/>
        <end position="694"/>
    </location>
</feature>
<feature type="domain" description="Cadherin" evidence="13">
    <location>
        <begin position="481"/>
        <end position="585"/>
    </location>
</feature>
<keyword evidence="11" id="KW-0325">Glycoprotein</keyword>
<dbReference type="PRINTS" id="PR00205">
    <property type="entry name" value="CADHERIN"/>
</dbReference>